<dbReference type="Proteomes" id="UP000005408">
    <property type="component" value="Unassembled WGS sequence"/>
</dbReference>
<keyword evidence="1" id="KW-0732">Signal</keyword>
<evidence type="ECO:0000313" key="2">
    <source>
        <dbReference type="EnsemblMetazoa" id="G1014.2:cds"/>
    </source>
</evidence>
<keyword evidence="3" id="KW-1185">Reference proteome</keyword>
<accession>A0A8W8HM35</accession>
<protein>
    <recommendedName>
        <fullName evidence="4">3D domain-containing protein</fullName>
    </recommendedName>
</protein>
<evidence type="ECO:0000313" key="3">
    <source>
        <dbReference type="Proteomes" id="UP000005408"/>
    </source>
</evidence>
<feature type="chain" id="PRO_5042430623" description="3D domain-containing protein" evidence="1">
    <location>
        <begin position="19"/>
        <end position="144"/>
    </location>
</feature>
<dbReference type="AlphaFoldDB" id="A0A8W8HM35"/>
<dbReference type="EnsemblMetazoa" id="G1014.1">
    <property type="protein sequence ID" value="G1014.1:cds"/>
    <property type="gene ID" value="G1014"/>
</dbReference>
<reference evidence="2" key="1">
    <citation type="submission" date="2022-08" db="UniProtKB">
        <authorList>
            <consortium name="EnsemblMetazoa"/>
        </authorList>
    </citation>
    <scope>IDENTIFICATION</scope>
    <source>
        <strain evidence="2">05x7-T-G4-1.051#20</strain>
    </source>
</reference>
<sequence>MNAFCFLFLFGQLALSSGAINDIECTHSHHRHHARGTAYYPADDPIEGGFVDMRDHPLMTLQDYLEGRAAHVSVAMDNHAGIPYGTHVCIPELNRKYHRFIDFVVVDTGSAFYGKGYSRIDICVRNRQLSFDDTINGPLTLAFH</sequence>
<feature type="signal peptide" evidence="1">
    <location>
        <begin position="1"/>
        <end position="18"/>
    </location>
</feature>
<organism evidence="2 3">
    <name type="scientific">Magallana gigas</name>
    <name type="common">Pacific oyster</name>
    <name type="synonym">Crassostrea gigas</name>
    <dbReference type="NCBI Taxonomy" id="29159"/>
    <lineage>
        <taxon>Eukaryota</taxon>
        <taxon>Metazoa</taxon>
        <taxon>Spiralia</taxon>
        <taxon>Lophotrochozoa</taxon>
        <taxon>Mollusca</taxon>
        <taxon>Bivalvia</taxon>
        <taxon>Autobranchia</taxon>
        <taxon>Pteriomorphia</taxon>
        <taxon>Ostreida</taxon>
        <taxon>Ostreoidea</taxon>
        <taxon>Ostreidae</taxon>
        <taxon>Magallana</taxon>
    </lineage>
</organism>
<evidence type="ECO:0000256" key="1">
    <source>
        <dbReference type="SAM" id="SignalP"/>
    </source>
</evidence>
<dbReference type="EnsemblMetazoa" id="G1014.2">
    <property type="protein sequence ID" value="G1014.2:cds"/>
    <property type="gene ID" value="G1014"/>
</dbReference>
<name>A0A8W8HM35_MAGGI</name>
<proteinExistence type="predicted"/>
<evidence type="ECO:0008006" key="4">
    <source>
        <dbReference type="Google" id="ProtNLM"/>
    </source>
</evidence>